<dbReference type="HOGENOM" id="CLU_162083_0_0_11"/>
<dbReference type="AlphaFoldDB" id="A0A0A7I579"/>
<dbReference type="Proteomes" id="UP000030625">
    <property type="component" value="Chromosome"/>
</dbReference>
<dbReference type="EMBL" id="CP007456">
    <property type="protein sequence ID" value="AIZ15216.1"/>
    <property type="molecule type" value="Genomic_DNA"/>
</dbReference>
<organism evidence="1 2">
    <name type="scientific">Bifidobacterium catenulatum PV20-2</name>
    <dbReference type="NCBI Taxonomy" id="1447716"/>
    <lineage>
        <taxon>Bacteria</taxon>
        <taxon>Bacillati</taxon>
        <taxon>Actinomycetota</taxon>
        <taxon>Actinomycetes</taxon>
        <taxon>Bifidobacteriales</taxon>
        <taxon>Bifidobacteriaceae</taxon>
        <taxon>Bifidobacterium</taxon>
    </lineage>
</organism>
<protein>
    <recommendedName>
        <fullName evidence="3">Transcriptional regulator</fullName>
    </recommendedName>
</protein>
<dbReference type="OrthoDB" id="122670at2"/>
<gene>
    <name evidence="1" type="ORF">AH68_09430</name>
</gene>
<dbReference type="InterPro" id="IPR025427">
    <property type="entry name" value="DUF4160"/>
</dbReference>
<proteinExistence type="predicted"/>
<evidence type="ECO:0000313" key="1">
    <source>
        <dbReference type="EMBL" id="AIZ15216.1"/>
    </source>
</evidence>
<sequence>MPGISRFFGIVIYMYANDHGPVKHFHAEYNGHWAKYSFDGDLIKGGLPRKQERLVLAWAEIHREDLESNWKCVEAHVQPGPVEPLR</sequence>
<dbReference type="STRING" id="1447716.AH68_09430"/>
<dbReference type="KEGG" id="bka:AH68_09430"/>
<evidence type="ECO:0008006" key="3">
    <source>
        <dbReference type="Google" id="ProtNLM"/>
    </source>
</evidence>
<dbReference type="Pfam" id="PF13711">
    <property type="entry name" value="DUF4160"/>
    <property type="match status" value="1"/>
</dbReference>
<evidence type="ECO:0000313" key="2">
    <source>
        <dbReference type="Proteomes" id="UP000030625"/>
    </source>
</evidence>
<name>A0A0A7I579_9BIFI</name>
<reference evidence="1 2" key="1">
    <citation type="journal article" date="2015" name="Genome Announc.">
        <title>Complete and Assembled Genome Sequence of Bifidobacterium kashiwanohense PV20-2, Isolated from the Feces of an Anemic Kenyan Infant.</title>
        <authorList>
            <person name="Vazquez-Gutierrez P."/>
            <person name="Lacroix C."/>
            <person name="Chassard C."/>
            <person name="Klumpp J."/>
            <person name="Jans C."/>
            <person name="Stevens M.J."/>
        </authorList>
    </citation>
    <scope>NUCLEOTIDE SEQUENCE [LARGE SCALE GENOMIC DNA]</scope>
    <source>
        <strain evidence="1 2">PV20-2</strain>
    </source>
</reference>
<accession>A0A0A7I579</accession>